<gene>
    <name evidence="4" type="ORF">CLV88_101630</name>
</gene>
<dbReference type="InterPro" id="IPR036249">
    <property type="entry name" value="Thioredoxin-like_sf"/>
</dbReference>
<dbReference type="GO" id="GO:0006749">
    <property type="term" value="P:glutathione metabolic process"/>
    <property type="evidence" value="ECO:0007669"/>
    <property type="project" value="TreeGrafter"/>
</dbReference>
<feature type="active site" description="Nucleophile" evidence="2">
    <location>
        <position position="13"/>
    </location>
</feature>
<dbReference type="GO" id="GO:0018845">
    <property type="term" value="F:2-hydroxychromene-2-carboxylate isomerase activity"/>
    <property type="evidence" value="ECO:0007669"/>
    <property type="project" value="UniProtKB-UniRule"/>
</dbReference>
<keyword evidence="1 4" id="KW-0413">Isomerase</keyword>
<evidence type="ECO:0000256" key="1">
    <source>
        <dbReference type="PIRNR" id="PIRNR006386"/>
    </source>
</evidence>
<dbReference type="PANTHER" id="PTHR42943:SF2">
    <property type="entry name" value="GLUTATHIONE S-TRANSFERASE KAPPA 1"/>
    <property type="match status" value="1"/>
</dbReference>
<reference evidence="4 5" key="1">
    <citation type="submission" date="2018-03" db="EMBL/GenBank/DDBJ databases">
        <title>Genomic Encyclopedia of Archaeal and Bacterial Type Strains, Phase II (KMG-II): from individual species to whole genera.</title>
        <authorList>
            <person name="Goeker M."/>
        </authorList>
    </citation>
    <scope>NUCLEOTIDE SEQUENCE [LARGE SCALE GENOMIC DNA]</scope>
    <source>
        <strain evidence="4 5">DSM 100673</strain>
    </source>
</reference>
<dbReference type="EC" id="5.99.1.4" evidence="1"/>
<comment type="similarity">
    <text evidence="1">Belongs to the GST superfamily. NadH family.</text>
</comment>
<dbReference type="InterPro" id="IPR051924">
    <property type="entry name" value="GST_Kappa/NadH"/>
</dbReference>
<dbReference type="Pfam" id="PF01323">
    <property type="entry name" value="DSBA"/>
    <property type="match status" value="1"/>
</dbReference>
<proteinExistence type="inferred from homology"/>
<dbReference type="PANTHER" id="PTHR42943">
    <property type="entry name" value="GLUTATHIONE S-TRANSFERASE KAPPA"/>
    <property type="match status" value="1"/>
</dbReference>
<evidence type="ECO:0000313" key="4">
    <source>
        <dbReference type="EMBL" id="PSL22205.1"/>
    </source>
</evidence>
<keyword evidence="5" id="KW-1185">Reference proteome</keyword>
<dbReference type="Proteomes" id="UP000240418">
    <property type="component" value="Unassembled WGS sequence"/>
</dbReference>
<dbReference type="AlphaFoldDB" id="A0A2P8FKJ7"/>
<dbReference type="Gene3D" id="3.40.30.10">
    <property type="entry name" value="Glutaredoxin"/>
    <property type="match status" value="1"/>
</dbReference>
<dbReference type="InterPro" id="IPR044087">
    <property type="entry name" value="NahD-like"/>
</dbReference>
<dbReference type="InterPro" id="IPR001853">
    <property type="entry name" value="DSBA-like_thioredoxin_dom"/>
</dbReference>
<dbReference type="EMBL" id="PYGJ01000001">
    <property type="protein sequence ID" value="PSL22205.1"/>
    <property type="molecule type" value="Genomic_DNA"/>
</dbReference>
<evidence type="ECO:0000259" key="3">
    <source>
        <dbReference type="Pfam" id="PF01323"/>
    </source>
</evidence>
<dbReference type="InterPro" id="IPR014440">
    <property type="entry name" value="HCCAis_GSTk"/>
</dbReference>
<dbReference type="GO" id="GO:1901170">
    <property type="term" value="P:naphthalene catabolic process"/>
    <property type="evidence" value="ECO:0007669"/>
    <property type="project" value="InterPro"/>
</dbReference>
<dbReference type="SUPFAM" id="SSF52833">
    <property type="entry name" value="Thioredoxin-like"/>
    <property type="match status" value="1"/>
</dbReference>
<evidence type="ECO:0000313" key="5">
    <source>
        <dbReference type="Proteomes" id="UP000240418"/>
    </source>
</evidence>
<dbReference type="RefSeq" id="WP_106606879.1">
    <property type="nucleotide sequence ID" value="NZ_PYGJ01000001.1"/>
</dbReference>
<name>A0A2P8FKJ7_9RHOB</name>
<evidence type="ECO:0000256" key="2">
    <source>
        <dbReference type="PIRSR" id="PIRSR006386-1"/>
    </source>
</evidence>
<organism evidence="4 5">
    <name type="scientific">Shimia abyssi</name>
    <dbReference type="NCBI Taxonomy" id="1662395"/>
    <lineage>
        <taxon>Bacteria</taxon>
        <taxon>Pseudomonadati</taxon>
        <taxon>Pseudomonadota</taxon>
        <taxon>Alphaproteobacteria</taxon>
        <taxon>Rhodobacterales</taxon>
        <taxon>Roseobacteraceae</taxon>
    </lineage>
</organism>
<dbReference type="GO" id="GO:0004364">
    <property type="term" value="F:glutathione transferase activity"/>
    <property type="evidence" value="ECO:0007669"/>
    <property type="project" value="TreeGrafter"/>
</dbReference>
<sequence>MRPTLQFWFELASTYSYLSAMRIEAAAAVRGVTVQWRPFLLGPIFAAQGWSTSPFLVYPAKGRYMWRDMERLCADRNLPFVRPDPFPQNGLLAARIALAAGAAGVDMPAFCRTVYQAQFAQGYDISDPSVLATCLHAAGLPAQLLEHATTPEIKQSLRIQNDTAVALGLFGAPSFTVESEIFWGDDRLDQALEWAAATT</sequence>
<feature type="domain" description="DSBA-like thioredoxin" evidence="3">
    <location>
        <begin position="4"/>
        <end position="191"/>
    </location>
</feature>
<dbReference type="PIRSF" id="PIRSF006386">
    <property type="entry name" value="HCCAis_GSTk"/>
    <property type="match status" value="1"/>
</dbReference>
<comment type="caution">
    <text evidence="4">The sequence shown here is derived from an EMBL/GenBank/DDBJ whole genome shotgun (WGS) entry which is preliminary data.</text>
</comment>
<dbReference type="OrthoDB" id="5244108at2"/>
<protein>
    <recommendedName>
        <fullName evidence="1">2-hydroxychromene-2-carboxylate isomerase</fullName>
        <ecNumber evidence="1">5.99.1.4</ecNumber>
    </recommendedName>
</protein>
<accession>A0A2P8FKJ7</accession>
<dbReference type="CDD" id="cd03022">
    <property type="entry name" value="DsbA_HCCA_Iso"/>
    <property type="match status" value="1"/>
</dbReference>
<comment type="catalytic activity">
    <reaction evidence="1">
        <text>2-hydroxychromene-2-carboxylate = (3E)-4-(2-hydroxyphenyl)-2-oxobut-3-enoate</text>
        <dbReference type="Rhea" id="RHEA:27401"/>
        <dbReference type="ChEBI" id="CHEBI:59350"/>
        <dbReference type="ChEBI" id="CHEBI:59353"/>
        <dbReference type="EC" id="5.99.1.4"/>
    </reaction>
</comment>
<dbReference type="GO" id="GO:0004602">
    <property type="term" value="F:glutathione peroxidase activity"/>
    <property type="evidence" value="ECO:0007669"/>
    <property type="project" value="TreeGrafter"/>
</dbReference>